<dbReference type="PANTHER" id="PTHR38589">
    <property type="entry name" value="BLR0621 PROTEIN"/>
    <property type="match status" value="1"/>
</dbReference>
<comment type="similarity">
    <text evidence="2">Belongs to the YkuD family.</text>
</comment>
<dbReference type="EMBL" id="NCDQ01000040">
    <property type="protein sequence ID" value="OYX05277.1"/>
    <property type="molecule type" value="Genomic_DNA"/>
</dbReference>
<evidence type="ECO:0000256" key="3">
    <source>
        <dbReference type="ARBA" id="ARBA00022679"/>
    </source>
</evidence>
<dbReference type="Pfam" id="PF03734">
    <property type="entry name" value="YkuD"/>
    <property type="match status" value="1"/>
</dbReference>
<dbReference type="UniPathway" id="UPA00219"/>
<dbReference type="Proteomes" id="UP000215616">
    <property type="component" value="Unassembled WGS sequence"/>
</dbReference>
<dbReference type="PROSITE" id="PS52029">
    <property type="entry name" value="LD_TPASE"/>
    <property type="match status" value="1"/>
</dbReference>
<feature type="domain" description="L,D-TPase catalytic" evidence="8">
    <location>
        <begin position="1"/>
        <end position="167"/>
    </location>
</feature>
<dbReference type="AlphaFoldDB" id="A0A258DC54"/>
<evidence type="ECO:0000259" key="8">
    <source>
        <dbReference type="PROSITE" id="PS52029"/>
    </source>
</evidence>
<keyword evidence="4 7" id="KW-0133">Cell shape</keyword>
<evidence type="ECO:0000256" key="2">
    <source>
        <dbReference type="ARBA" id="ARBA00005992"/>
    </source>
</evidence>
<name>A0A258DC54_CAUVI</name>
<accession>A0A258DC54</accession>
<organism evidence="9 10">
    <name type="scientific">Caulobacter vibrioides</name>
    <name type="common">Caulobacter crescentus</name>
    <dbReference type="NCBI Taxonomy" id="155892"/>
    <lineage>
        <taxon>Bacteria</taxon>
        <taxon>Pseudomonadati</taxon>
        <taxon>Pseudomonadota</taxon>
        <taxon>Alphaproteobacteria</taxon>
        <taxon>Caulobacterales</taxon>
        <taxon>Caulobacteraceae</taxon>
        <taxon>Caulobacter</taxon>
    </lineage>
</organism>
<comment type="pathway">
    <text evidence="1 7">Cell wall biogenesis; peptidoglycan biosynthesis.</text>
</comment>
<protein>
    <recommendedName>
        <fullName evidence="8">L,D-TPase catalytic domain-containing protein</fullName>
    </recommendedName>
</protein>
<feature type="active site" description="Nucleophile" evidence="7">
    <location>
        <position position="143"/>
    </location>
</feature>
<dbReference type="InterPro" id="IPR038063">
    <property type="entry name" value="Transpep_catalytic_dom"/>
</dbReference>
<reference evidence="9 10" key="1">
    <citation type="submission" date="2017-03" db="EMBL/GenBank/DDBJ databases">
        <title>Lifting the veil on microbial sulfur biogeochemistry in mining wastewaters.</title>
        <authorList>
            <person name="Kantor R.S."/>
            <person name="Colenbrander Nelson T."/>
            <person name="Marshall S."/>
            <person name="Bennett D."/>
            <person name="Apte S."/>
            <person name="Camacho D."/>
            <person name="Thomas B.C."/>
            <person name="Warren L.A."/>
            <person name="Banfield J.F."/>
        </authorList>
    </citation>
    <scope>NUCLEOTIDE SEQUENCE [LARGE SCALE GENOMIC DNA]</scope>
    <source>
        <strain evidence="9">32-67-7</strain>
    </source>
</reference>
<evidence type="ECO:0000256" key="5">
    <source>
        <dbReference type="ARBA" id="ARBA00022984"/>
    </source>
</evidence>
<feature type="active site" description="Proton donor/acceptor" evidence="7">
    <location>
        <position position="131"/>
    </location>
</feature>
<evidence type="ECO:0000256" key="6">
    <source>
        <dbReference type="ARBA" id="ARBA00023316"/>
    </source>
</evidence>
<proteinExistence type="inferred from homology"/>
<dbReference type="InterPro" id="IPR005490">
    <property type="entry name" value="LD_TPept_cat_dom"/>
</dbReference>
<evidence type="ECO:0000256" key="1">
    <source>
        <dbReference type="ARBA" id="ARBA00004752"/>
    </source>
</evidence>
<keyword evidence="5 7" id="KW-0573">Peptidoglycan synthesis</keyword>
<dbReference type="SUPFAM" id="SSF141523">
    <property type="entry name" value="L,D-transpeptidase catalytic domain-like"/>
    <property type="match status" value="1"/>
</dbReference>
<dbReference type="PANTHER" id="PTHR38589:SF1">
    <property type="entry name" value="BLR0621 PROTEIN"/>
    <property type="match status" value="1"/>
</dbReference>
<dbReference type="GO" id="GO:0008360">
    <property type="term" value="P:regulation of cell shape"/>
    <property type="evidence" value="ECO:0007669"/>
    <property type="project" value="UniProtKB-UniRule"/>
</dbReference>
<keyword evidence="3" id="KW-0808">Transferase</keyword>
<dbReference type="GO" id="GO:0016740">
    <property type="term" value="F:transferase activity"/>
    <property type="evidence" value="ECO:0007669"/>
    <property type="project" value="UniProtKB-KW"/>
</dbReference>
<keyword evidence="6 7" id="KW-0961">Cell wall biogenesis/degradation</keyword>
<evidence type="ECO:0000313" key="9">
    <source>
        <dbReference type="EMBL" id="OYX05277.1"/>
    </source>
</evidence>
<evidence type="ECO:0000313" key="10">
    <source>
        <dbReference type="Proteomes" id="UP000215616"/>
    </source>
</evidence>
<dbReference type="CDD" id="cd16913">
    <property type="entry name" value="YkuD_like"/>
    <property type="match status" value="1"/>
</dbReference>
<dbReference type="GO" id="GO:0009252">
    <property type="term" value="P:peptidoglycan biosynthetic process"/>
    <property type="evidence" value="ECO:0007669"/>
    <property type="project" value="UniProtKB-UniPathway"/>
</dbReference>
<dbReference type="GO" id="GO:0071555">
    <property type="term" value="P:cell wall organization"/>
    <property type="evidence" value="ECO:0007669"/>
    <property type="project" value="UniProtKB-UniRule"/>
</dbReference>
<gene>
    <name evidence="9" type="ORF">B7Z12_03960</name>
</gene>
<sequence>MLFRAHADGRFELDGHVVRCALGKAGVIAAAEKREGDNKSPLGVWALREVWYRPDVYPEGPNTALPVRATRPEDGWCDAPGDPNYNRPVTLPYPASAERMWRDDAVYDLVVVLGHNDTPPVPGMGSAIFMHVAREGYLGTEGCVALARADIEAVLAAAQPGDAVEIRAD</sequence>
<evidence type="ECO:0000256" key="7">
    <source>
        <dbReference type="PROSITE-ProRule" id="PRU01373"/>
    </source>
</evidence>
<dbReference type="GO" id="GO:0004180">
    <property type="term" value="F:carboxypeptidase activity"/>
    <property type="evidence" value="ECO:0007669"/>
    <property type="project" value="UniProtKB-ARBA"/>
</dbReference>
<comment type="caution">
    <text evidence="9">The sequence shown here is derived from an EMBL/GenBank/DDBJ whole genome shotgun (WGS) entry which is preliminary data.</text>
</comment>
<evidence type="ECO:0000256" key="4">
    <source>
        <dbReference type="ARBA" id="ARBA00022960"/>
    </source>
</evidence>